<name>A2F5E6_TRIV3</name>
<gene>
    <name evidence="3" type="ORF">TVAG_424960</name>
</gene>
<dbReference type="GO" id="GO:0005975">
    <property type="term" value="P:carbohydrate metabolic process"/>
    <property type="evidence" value="ECO:0007669"/>
    <property type="project" value="InterPro"/>
</dbReference>
<dbReference type="KEGG" id="tva:4757679"/>
<dbReference type="OMA" id="FPTNYDW"/>
<reference evidence="3" key="1">
    <citation type="submission" date="2006-10" db="EMBL/GenBank/DDBJ databases">
        <authorList>
            <person name="Amadeo P."/>
            <person name="Zhao Q."/>
            <person name="Wortman J."/>
            <person name="Fraser-Liggett C."/>
            <person name="Carlton J."/>
        </authorList>
    </citation>
    <scope>NUCLEOTIDE SEQUENCE</scope>
    <source>
        <strain evidence="3">G3</strain>
    </source>
</reference>
<feature type="domain" description="Mannosylglycerate hydrolase MGH1-like glycoside hydrolase" evidence="2">
    <location>
        <begin position="469"/>
        <end position="608"/>
    </location>
</feature>
<proteinExistence type="predicted"/>
<feature type="domain" description="GH15-like" evidence="1">
    <location>
        <begin position="299"/>
        <end position="412"/>
    </location>
</feature>
<dbReference type="Pfam" id="PF22422">
    <property type="entry name" value="MGH1-like_GH"/>
    <property type="match status" value="1"/>
</dbReference>
<dbReference type="Pfam" id="PF00723">
    <property type="entry name" value="Glyco_hydro_15"/>
    <property type="match status" value="1"/>
</dbReference>
<dbReference type="PANTHER" id="PTHR31616:SF0">
    <property type="entry name" value="GLUCAN 1,4-ALPHA-GLUCOSIDASE"/>
    <property type="match status" value="1"/>
</dbReference>
<dbReference type="EMBL" id="DS113622">
    <property type="protein sequence ID" value="EAX99859.1"/>
    <property type="molecule type" value="Genomic_DNA"/>
</dbReference>
<keyword evidence="4" id="KW-1185">Reference proteome</keyword>
<dbReference type="InterPro" id="IPR054491">
    <property type="entry name" value="MGH1-like_GH"/>
</dbReference>
<dbReference type="InterPro" id="IPR008928">
    <property type="entry name" value="6-hairpin_glycosidase_sf"/>
</dbReference>
<dbReference type="RefSeq" id="XP_001312789.1">
    <property type="nucleotide sequence ID" value="XM_001312788.1"/>
</dbReference>
<dbReference type="AlphaFoldDB" id="A2F5E6"/>
<evidence type="ECO:0000313" key="4">
    <source>
        <dbReference type="Proteomes" id="UP000001542"/>
    </source>
</evidence>
<dbReference type="VEuPathDB" id="TrichDB:TVAG_424960"/>
<dbReference type="GO" id="GO:0004553">
    <property type="term" value="F:hydrolase activity, hydrolyzing O-glycosyl compounds"/>
    <property type="evidence" value="ECO:0000318"/>
    <property type="project" value="GO_Central"/>
</dbReference>
<accession>A2F5E6</accession>
<evidence type="ECO:0000313" key="3">
    <source>
        <dbReference type="EMBL" id="EAX99859.1"/>
    </source>
</evidence>
<reference evidence="3" key="2">
    <citation type="journal article" date="2007" name="Science">
        <title>Draft genome sequence of the sexually transmitted pathogen Trichomonas vaginalis.</title>
        <authorList>
            <person name="Carlton J.M."/>
            <person name="Hirt R.P."/>
            <person name="Silva J.C."/>
            <person name="Delcher A.L."/>
            <person name="Schatz M."/>
            <person name="Zhao Q."/>
            <person name="Wortman J.R."/>
            <person name="Bidwell S.L."/>
            <person name="Alsmark U.C.M."/>
            <person name="Besteiro S."/>
            <person name="Sicheritz-Ponten T."/>
            <person name="Noel C.J."/>
            <person name="Dacks J.B."/>
            <person name="Foster P.G."/>
            <person name="Simillion C."/>
            <person name="Van de Peer Y."/>
            <person name="Miranda-Saavedra D."/>
            <person name="Barton G.J."/>
            <person name="Westrop G.D."/>
            <person name="Mueller S."/>
            <person name="Dessi D."/>
            <person name="Fiori P.L."/>
            <person name="Ren Q."/>
            <person name="Paulsen I."/>
            <person name="Zhang H."/>
            <person name="Bastida-Corcuera F.D."/>
            <person name="Simoes-Barbosa A."/>
            <person name="Brown M.T."/>
            <person name="Hayes R.D."/>
            <person name="Mukherjee M."/>
            <person name="Okumura C.Y."/>
            <person name="Schneider R."/>
            <person name="Smith A.J."/>
            <person name="Vanacova S."/>
            <person name="Villalvazo M."/>
            <person name="Haas B.J."/>
            <person name="Pertea M."/>
            <person name="Feldblyum T.V."/>
            <person name="Utterback T.R."/>
            <person name="Shu C.L."/>
            <person name="Osoegawa K."/>
            <person name="de Jong P.J."/>
            <person name="Hrdy I."/>
            <person name="Horvathova L."/>
            <person name="Zubacova Z."/>
            <person name="Dolezal P."/>
            <person name="Malik S.B."/>
            <person name="Logsdon J.M. Jr."/>
            <person name="Henze K."/>
            <person name="Gupta A."/>
            <person name="Wang C.C."/>
            <person name="Dunne R.L."/>
            <person name="Upcroft J.A."/>
            <person name="Upcroft P."/>
            <person name="White O."/>
            <person name="Salzberg S.L."/>
            <person name="Tang P."/>
            <person name="Chiu C.-H."/>
            <person name="Lee Y.-S."/>
            <person name="Embley T.M."/>
            <person name="Coombs G.H."/>
            <person name="Mottram J.C."/>
            <person name="Tachezy J."/>
            <person name="Fraser-Liggett C.M."/>
            <person name="Johnson P.J."/>
        </authorList>
    </citation>
    <scope>NUCLEOTIDE SEQUENCE [LARGE SCALE GENOMIC DNA]</scope>
    <source>
        <strain evidence="3">G3</strain>
    </source>
</reference>
<dbReference type="InParanoid" id="A2F5E6"/>
<dbReference type="Proteomes" id="UP000001542">
    <property type="component" value="Unassembled WGS sequence"/>
</dbReference>
<dbReference type="SUPFAM" id="SSF48208">
    <property type="entry name" value="Six-hairpin glycosidases"/>
    <property type="match status" value="1"/>
</dbReference>
<dbReference type="SMR" id="A2F5E6"/>
<dbReference type="PANTHER" id="PTHR31616">
    <property type="entry name" value="TREHALASE"/>
    <property type="match status" value="1"/>
</dbReference>
<dbReference type="OrthoDB" id="15235at2759"/>
<evidence type="ECO:0000259" key="2">
    <source>
        <dbReference type="Pfam" id="PF22422"/>
    </source>
</evidence>
<protein>
    <submittedName>
        <fullName evidence="3">Uncharacterized protein</fullName>
    </submittedName>
</protein>
<evidence type="ECO:0000259" key="1">
    <source>
        <dbReference type="Pfam" id="PF00723"/>
    </source>
</evidence>
<dbReference type="STRING" id="5722.A2F5E6"/>
<organism evidence="3 4">
    <name type="scientific">Trichomonas vaginalis (strain ATCC PRA-98 / G3)</name>
    <dbReference type="NCBI Taxonomy" id="412133"/>
    <lineage>
        <taxon>Eukaryota</taxon>
        <taxon>Metamonada</taxon>
        <taxon>Parabasalia</taxon>
        <taxon>Trichomonadida</taxon>
        <taxon>Trichomonadidae</taxon>
        <taxon>Trichomonas</taxon>
    </lineage>
</organism>
<dbReference type="eggNOG" id="ENOG502RYQZ">
    <property type="taxonomic scope" value="Eukaryota"/>
</dbReference>
<dbReference type="Gene3D" id="1.50.10.10">
    <property type="match status" value="1"/>
</dbReference>
<dbReference type="VEuPathDB" id="TrichDB:TVAGG3_0185500"/>
<dbReference type="InterPro" id="IPR012341">
    <property type="entry name" value="6hp_glycosidase-like_sf"/>
</dbReference>
<sequence>MLFFFANPTLSATERAIPSYWLNNWDKTNPVIGYWSTAQKSWTVEPSMHPGINHLKAYDDLTRDVITSDSFAVSIDGQIYGNDMLFNNSHLSGCVQEVDGELFTTYDAYRTDKMPISIRRSFYMPPHEEFYLVKYTIKSTDGNSHNIKLLDYVISGNDEKWTKGRCSGNSCLMDRKESNLASVAISIDTNYKPLKSVGNSDFNDDSNPLKYFAANGVIQKFTSYNQASVSFGAVYEFTISPSKETVVTSIRSFGRTTVDAVNHLTMATVLGVDAIIKMTNERYTQFLSQGVQTSLTDDALDLYKKSILTLKNSQNPAKGLIASSLHPSYGYKNWMRDSLMAAFMLDSAGYHQEAKDFFNWVDNAELTNGGFHTTYDTMTGNVAPFVEPQYDSVGLYLVALNYHLKTIGDKDWVKSKMTRIREMENFIFQKNSNYHNFPPSDRSPWEESTDHHTKEPVPQQWYSFEMGCLYGGIRAAYSIEKEFGDTTRASQCQERADELKKGVMETLWDSETKRLYRGIRDNDLKDPDTKADSASMTCVFFGLLDSENALSHLNFIKSKLTKLESGIARYENDPYFYDSVWNPCGEGTMETQQAEPAWPVVTAYVAWSEHLLGIDFQKRLDWMVKYAAFGNMPVGEGVDSKDGAMIVPSAPDCFEHAGVYVYSVLLKEGKVKSLVSTF</sequence>
<dbReference type="InterPro" id="IPR011613">
    <property type="entry name" value="GH15-like"/>
</dbReference>